<dbReference type="RefSeq" id="WP_129112456.1">
    <property type="nucleotide sequence ID" value="NZ_CP026520.1"/>
</dbReference>
<protein>
    <submittedName>
        <fullName evidence="1">Uncharacterized protein</fullName>
    </submittedName>
</protein>
<proteinExistence type="predicted"/>
<evidence type="ECO:0000313" key="1">
    <source>
        <dbReference type="EMBL" id="MCY9595530.1"/>
    </source>
</evidence>
<reference evidence="1 2" key="1">
    <citation type="submission" date="2022-05" db="EMBL/GenBank/DDBJ databases">
        <title>Genome Sequencing of Bee-Associated Microbes.</title>
        <authorList>
            <person name="Dunlap C."/>
        </authorList>
    </citation>
    <scope>NUCLEOTIDE SEQUENCE [LARGE SCALE GENOMIC DNA]</scope>
    <source>
        <strain evidence="1 2">NRRL B-23120</strain>
    </source>
</reference>
<gene>
    <name evidence="1" type="ORF">M5X16_07090</name>
</gene>
<dbReference type="Proteomes" id="UP001527202">
    <property type="component" value="Unassembled WGS sequence"/>
</dbReference>
<organism evidence="1 2">
    <name type="scientific">Paenibacillus chitinolyticus</name>
    <dbReference type="NCBI Taxonomy" id="79263"/>
    <lineage>
        <taxon>Bacteria</taxon>
        <taxon>Bacillati</taxon>
        <taxon>Bacillota</taxon>
        <taxon>Bacilli</taxon>
        <taxon>Bacillales</taxon>
        <taxon>Paenibacillaceae</taxon>
        <taxon>Paenibacillus</taxon>
    </lineage>
</organism>
<sequence>MSEELRGTLTPEKLEGLDEWFRLEAPEACRNASRLPFPYNQRILRHFRRMREEERPLPAIAGFLRHGLDEIYDILRDYQSA</sequence>
<dbReference type="GeneID" id="95374431"/>
<name>A0ABT4FAL3_9BACL</name>
<evidence type="ECO:0000313" key="2">
    <source>
        <dbReference type="Proteomes" id="UP001527202"/>
    </source>
</evidence>
<accession>A0ABT4FAL3</accession>
<dbReference type="EMBL" id="JAMDMJ010000008">
    <property type="protein sequence ID" value="MCY9595530.1"/>
    <property type="molecule type" value="Genomic_DNA"/>
</dbReference>
<keyword evidence="2" id="KW-1185">Reference proteome</keyword>
<comment type="caution">
    <text evidence="1">The sequence shown here is derived from an EMBL/GenBank/DDBJ whole genome shotgun (WGS) entry which is preliminary data.</text>
</comment>